<dbReference type="Gene3D" id="3.90.190.10">
    <property type="entry name" value="Protein tyrosine phosphatase superfamily"/>
    <property type="match status" value="1"/>
</dbReference>
<protein>
    <recommendedName>
        <fullName evidence="2">Tyrosine specific protein phosphatases domain-containing protein</fullName>
    </recommendedName>
</protein>
<name>A0ABU3NJ53_9CHLR</name>
<organism evidence="3 4">
    <name type="scientific">Thermanaerothrix solaris</name>
    <dbReference type="NCBI Taxonomy" id="3058434"/>
    <lineage>
        <taxon>Bacteria</taxon>
        <taxon>Bacillati</taxon>
        <taxon>Chloroflexota</taxon>
        <taxon>Anaerolineae</taxon>
        <taxon>Anaerolineales</taxon>
        <taxon>Anaerolineaceae</taxon>
        <taxon>Thermanaerothrix</taxon>
    </lineage>
</organism>
<dbReference type="InterPro" id="IPR016130">
    <property type="entry name" value="Tyr_Pase_AS"/>
</dbReference>
<keyword evidence="1" id="KW-0378">Hydrolase</keyword>
<dbReference type="Pfam" id="PF22784">
    <property type="entry name" value="PTP-SAK"/>
    <property type="match status" value="1"/>
</dbReference>
<dbReference type="InterPro" id="IPR000387">
    <property type="entry name" value="Tyr_Pase_dom"/>
</dbReference>
<evidence type="ECO:0000313" key="4">
    <source>
        <dbReference type="Proteomes" id="UP001254165"/>
    </source>
</evidence>
<reference evidence="3 4" key="1">
    <citation type="submission" date="2023-07" db="EMBL/GenBank/DDBJ databases">
        <title>Novel species of Thermanaerothrix with wide hydrolytic capabilities.</title>
        <authorList>
            <person name="Zayulina K.S."/>
            <person name="Podosokorskaya O.A."/>
            <person name="Elcheninov A.G."/>
        </authorList>
    </citation>
    <scope>NUCLEOTIDE SEQUENCE [LARGE SCALE GENOMIC DNA]</scope>
    <source>
        <strain evidence="3 4">4228-RoL</strain>
    </source>
</reference>
<dbReference type="EMBL" id="JAUHMF010000001">
    <property type="protein sequence ID" value="MDT8896891.1"/>
    <property type="molecule type" value="Genomic_DNA"/>
</dbReference>
<dbReference type="PROSITE" id="PS00383">
    <property type="entry name" value="TYR_PHOSPHATASE_1"/>
    <property type="match status" value="1"/>
</dbReference>
<evidence type="ECO:0000313" key="3">
    <source>
        <dbReference type="EMBL" id="MDT8896891.1"/>
    </source>
</evidence>
<evidence type="ECO:0000259" key="2">
    <source>
        <dbReference type="PROSITE" id="PS50056"/>
    </source>
</evidence>
<accession>A0ABU3NJ53</accession>
<proteinExistence type="predicted"/>
<keyword evidence="4" id="KW-1185">Reference proteome</keyword>
<dbReference type="RefSeq" id="WP_315623514.1">
    <property type="nucleotide sequence ID" value="NZ_JAUHMF010000001.1"/>
</dbReference>
<dbReference type="InterPro" id="IPR057023">
    <property type="entry name" value="PTP-SAK"/>
</dbReference>
<dbReference type="PROSITE" id="PS50056">
    <property type="entry name" value="TYR_PHOSPHATASE_2"/>
    <property type="match status" value="1"/>
</dbReference>
<sequence>MTTHFLFTPFLPDAYWVIPDKFLAGEYPGDLDLNRAQQRLIALLDIGIREFIDLTWEGELEPYHNLLYQEAKKRNFEVGYTRYPIPDLGIPTRVTMRAILDHIDHVISNGKRLYVHCWGGVGRTGTVVGCYLVRHGLSGPAALERLQILRRETAKWWRSSPETDEQRAMILSWQIGE</sequence>
<feature type="domain" description="Tyrosine specific protein phosphatases" evidence="2">
    <location>
        <begin position="97"/>
        <end position="150"/>
    </location>
</feature>
<dbReference type="InterPro" id="IPR029021">
    <property type="entry name" value="Prot-tyrosine_phosphatase-like"/>
</dbReference>
<dbReference type="SUPFAM" id="SSF52799">
    <property type="entry name" value="(Phosphotyrosine protein) phosphatases II"/>
    <property type="match status" value="1"/>
</dbReference>
<evidence type="ECO:0000256" key="1">
    <source>
        <dbReference type="ARBA" id="ARBA00022801"/>
    </source>
</evidence>
<dbReference type="InterPro" id="IPR050561">
    <property type="entry name" value="PTP"/>
</dbReference>
<comment type="caution">
    <text evidence="3">The sequence shown here is derived from an EMBL/GenBank/DDBJ whole genome shotgun (WGS) entry which is preliminary data.</text>
</comment>
<dbReference type="Proteomes" id="UP001254165">
    <property type="component" value="Unassembled WGS sequence"/>
</dbReference>
<gene>
    <name evidence="3" type="ORF">QYE77_01340</name>
</gene>
<dbReference type="PANTHER" id="PTHR23339">
    <property type="entry name" value="TYROSINE SPECIFIC PROTEIN PHOSPHATASE AND DUAL SPECIFICITY PROTEIN PHOSPHATASE"/>
    <property type="match status" value="1"/>
</dbReference>